<dbReference type="EMBL" id="LN890558">
    <property type="protein sequence ID" value="CUS49638.1"/>
    <property type="molecule type" value="Genomic_DNA"/>
</dbReference>
<dbReference type="GO" id="GO:0000480">
    <property type="term" value="P:endonucleolytic cleavage in 5'-ETS of tricistronic rRNA transcript (SSU-rRNA, 5.8S rRNA, LSU-rRNA)"/>
    <property type="evidence" value="ECO:0007669"/>
    <property type="project" value="TreeGrafter"/>
</dbReference>
<evidence type="ECO:0000313" key="8">
    <source>
        <dbReference type="Proteomes" id="UP000236544"/>
    </source>
</evidence>
<dbReference type="Gene3D" id="2.130.10.10">
    <property type="entry name" value="YVTN repeat-like/Quinoprotein amine dehydrogenase"/>
    <property type="match status" value="4"/>
</dbReference>
<dbReference type="GO" id="GO:0000472">
    <property type="term" value="P:endonucleolytic cleavage to generate mature 5'-end of SSU-rRNA from (SSU-rRNA, 5.8S rRNA, LSU-rRNA)"/>
    <property type="evidence" value="ECO:0007669"/>
    <property type="project" value="TreeGrafter"/>
</dbReference>
<dbReference type="InterPro" id="IPR036322">
    <property type="entry name" value="WD40_repeat_dom_sf"/>
</dbReference>
<evidence type="ECO:0000259" key="6">
    <source>
        <dbReference type="Pfam" id="PF08625"/>
    </source>
</evidence>
<evidence type="ECO:0000256" key="3">
    <source>
        <dbReference type="ARBA" id="ARBA00022737"/>
    </source>
</evidence>
<evidence type="ECO:0000313" key="7">
    <source>
        <dbReference type="EMBL" id="CUS49638.1"/>
    </source>
</evidence>
<sequence>MDLKSSYSNSELRPFYAGSGAVASVSEDGRLLATSVIDEVNIIELAPTRRMLHRIENGDEQEITALKLTPDGEYLCYVSQAQLLRIYHLGSKRVMRSMKVSSPVYVIDCDPSSTLVALGGTDGSVSVIDIENGYVTHSLKGHGATISSVKFFGELNSTTWRLGSGDTNGVVKVWDLVRRSCLHTIQEHAAAVRGLDFRVSDADDNVLELMSGGRDDIVNLYQLGSTKKVKLVKTIPVHQQIEACGFIHGGDHQDLFYTAGGDAVYQILSLTNASVIKKTNKPIEELFIIGVLPILQGLKMYLVLSDQTLFLVDLEASFTESGTTIVIENKIAGNHGTVADMRFVGPGLKFLALATNSPALRVIPAPNLDPKSIANDGSVTKQDHAQKSRDCFPLEVELYEGHTDLLNSLDSTEDGKWIATCSKDHTVILWKYSLKLEKFEAYAKFAGHAGPVTAVGLPNVMRTQWPEFIITASNDLTIKKWSVPKPGPDFTEPHIVKTSDYTRRAHDKDINALSISPNDSTFATASYDKTCKVWDVDSGELQGTLANHKRGLWDVSFCQYDKLLATCSGDKSVKVWSLDTFSVVKTLEGHTNAVQRCSFINQNKQLVSTGADGLIKLWDLSTGECIHTLDAHENRIWALSVLHDGEEFVTADADGVFQFWNDCSEEQEKENLENHKRKVEQEQSLQNYMSQGDWTNAFLLAMTLDHPMRLYRVLESASAQENDSSDFVFNEELDNVISTLNNEQVILLMKRSRDWNTNASKHAVAQKAIRCILLRHNIAALSDIPGIMNIIDAIIPYTQRHYSRLDGLVEQSYILDYSLVEMDKFM</sequence>
<feature type="repeat" description="WD" evidence="5">
    <location>
        <begin position="503"/>
        <end position="544"/>
    </location>
</feature>
<evidence type="ECO:0000256" key="5">
    <source>
        <dbReference type="PROSITE-ProRule" id="PRU00221"/>
    </source>
</evidence>
<dbReference type="InterPro" id="IPR019775">
    <property type="entry name" value="WD40_repeat_CS"/>
</dbReference>
<dbReference type="SMART" id="SM00320">
    <property type="entry name" value="WD40"/>
    <property type="match status" value="11"/>
</dbReference>
<dbReference type="PROSITE" id="PS50082">
    <property type="entry name" value="WD_REPEATS_2"/>
    <property type="match status" value="6"/>
</dbReference>
<dbReference type="PANTHER" id="PTHR19854">
    <property type="entry name" value="TRANSDUCIN BETA-LIKE 3"/>
    <property type="match status" value="1"/>
</dbReference>
<dbReference type="InterPro" id="IPR001680">
    <property type="entry name" value="WD40_rpt"/>
</dbReference>
<evidence type="ECO:0000256" key="1">
    <source>
        <dbReference type="ARBA" id="ARBA00004604"/>
    </source>
</evidence>
<dbReference type="InterPro" id="IPR020472">
    <property type="entry name" value="WD40_PAC1"/>
</dbReference>
<keyword evidence="4" id="KW-0539">Nucleus</keyword>
<keyword evidence="8" id="KW-1185">Reference proteome</keyword>
<reference evidence="8" key="1">
    <citation type="submission" date="2015-10" db="EMBL/GenBank/DDBJ databases">
        <authorList>
            <person name="Devillers H."/>
        </authorList>
    </citation>
    <scope>NUCLEOTIDE SEQUENCE [LARGE SCALE GENOMIC DNA]</scope>
</reference>
<dbReference type="Pfam" id="PF08625">
    <property type="entry name" value="Utp13"/>
    <property type="match status" value="1"/>
</dbReference>
<dbReference type="GO" id="GO:0034511">
    <property type="term" value="F:U3 snoRNA binding"/>
    <property type="evidence" value="ECO:0007669"/>
    <property type="project" value="TreeGrafter"/>
</dbReference>
<dbReference type="PROSITE" id="PS50294">
    <property type="entry name" value="WD_REPEATS_REGION"/>
    <property type="match status" value="5"/>
</dbReference>
<dbReference type="OrthoDB" id="5414888at2759"/>
<dbReference type="PRINTS" id="PR00320">
    <property type="entry name" value="GPROTEINBRPT"/>
</dbReference>
<dbReference type="GO" id="GO:0030686">
    <property type="term" value="C:90S preribosome"/>
    <property type="evidence" value="ECO:0007669"/>
    <property type="project" value="TreeGrafter"/>
</dbReference>
<keyword evidence="3" id="KW-0677">Repeat</keyword>
<dbReference type="InterPro" id="IPR013934">
    <property type="entry name" value="Utp13_C"/>
</dbReference>
<comment type="subcellular location">
    <subcellularLocation>
        <location evidence="1">Nucleus</location>
        <location evidence="1">Nucleolus</location>
    </subcellularLocation>
</comment>
<evidence type="ECO:0000256" key="2">
    <source>
        <dbReference type="ARBA" id="ARBA00022574"/>
    </source>
</evidence>
<dbReference type="Pfam" id="PF00400">
    <property type="entry name" value="WD40"/>
    <property type="match status" value="6"/>
</dbReference>
<dbReference type="AlphaFoldDB" id="A0A0P1L557"/>
<proteinExistence type="predicted"/>
<protein>
    <submittedName>
        <fullName evidence="7">LAQU0S24e00914g1_1</fullName>
    </submittedName>
</protein>
<evidence type="ECO:0000256" key="4">
    <source>
        <dbReference type="ARBA" id="ARBA00023242"/>
    </source>
</evidence>
<dbReference type="PROSITE" id="PS00678">
    <property type="entry name" value="WD_REPEATS_1"/>
    <property type="match status" value="2"/>
</dbReference>
<keyword evidence="2 5" id="KW-0853">WD repeat</keyword>
<accession>A0A0P1L557</accession>
<dbReference type="PANTHER" id="PTHR19854:SF15">
    <property type="entry name" value="TRANSDUCIN BETA-LIKE PROTEIN 3"/>
    <property type="match status" value="1"/>
</dbReference>
<feature type="repeat" description="WD" evidence="5">
    <location>
        <begin position="139"/>
        <end position="184"/>
    </location>
</feature>
<dbReference type="CDD" id="cd00200">
    <property type="entry name" value="WD40"/>
    <property type="match status" value="1"/>
</dbReference>
<dbReference type="SUPFAM" id="SSF50978">
    <property type="entry name" value="WD40 repeat-like"/>
    <property type="match status" value="2"/>
</dbReference>
<feature type="repeat" description="WD" evidence="5">
    <location>
        <begin position="629"/>
        <end position="661"/>
    </location>
</feature>
<organism evidence="7 8">
    <name type="scientific">Lachancea quebecensis</name>
    <dbReference type="NCBI Taxonomy" id="1654605"/>
    <lineage>
        <taxon>Eukaryota</taxon>
        <taxon>Fungi</taxon>
        <taxon>Dikarya</taxon>
        <taxon>Ascomycota</taxon>
        <taxon>Saccharomycotina</taxon>
        <taxon>Saccharomycetes</taxon>
        <taxon>Saccharomycetales</taxon>
        <taxon>Saccharomycetaceae</taxon>
        <taxon>Lachancea</taxon>
    </lineage>
</organism>
<gene>
    <name evidence="7" type="ORF">LAQU0_S24e00914g</name>
</gene>
<name>A0A0P1L557_9SACH</name>
<feature type="repeat" description="WD" evidence="5">
    <location>
        <begin position="545"/>
        <end position="586"/>
    </location>
</feature>
<dbReference type="InterPro" id="IPR015943">
    <property type="entry name" value="WD40/YVTN_repeat-like_dom_sf"/>
</dbReference>
<dbReference type="Proteomes" id="UP000236544">
    <property type="component" value="Unassembled WGS sequence"/>
</dbReference>
<feature type="repeat" description="WD" evidence="5">
    <location>
        <begin position="587"/>
        <end position="628"/>
    </location>
</feature>
<feature type="repeat" description="WD" evidence="5">
    <location>
        <begin position="399"/>
        <end position="431"/>
    </location>
</feature>
<dbReference type="GO" id="GO:0032040">
    <property type="term" value="C:small-subunit processome"/>
    <property type="evidence" value="ECO:0007669"/>
    <property type="project" value="InterPro"/>
</dbReference>
<feature type="domain" description="U3 small nucleolar RNA-associated protein 13 C-terminal" evidence="6">
    <location>
        <begin position="682"/>
        <end position="822"/>
    </location>
</feature>